<evidence type="ECO:0000256" key="1">
    <source>
        <dbReference type="ARBA" id="ARBA00000312"/>
    </source>
</evidence>
<keyword evidence="13 20" id="KW-0418">Kinase</keyword>
<keyword evidence="14" id="KW-0067">ATP-binding</keyword>
<dbReference type="GO" id="GO:0005525">
    <property type="term" value="F:GTP binding"/>
    <property type="evidence" value="ECO:0007669"/>
    <property type="project" value="UniProtKB-KW"/>
</dbReference>
<feature type="binding site" evidence="19">
    <location>
        <begin position="37"/>
        <end position="39"/>
    </location>
    <ligand>
        <name>GTP</name>
        <dbReference type="ChEBI" id="CHEBI:37565"/>
    </ligand>
</feature>
<dbReference type="AlphaFoldDB" id="A0A1T4Y6C6"/>
<dbReference type="InterPro" id="IPR027417">
    <property type="entry name" value="P-loop_NTPase"/>
</dbReference>
<keyword evidence="12 19" id="KW-0547">Nucleotide-binding</keyword>
<dbReference type="GO" id="GO:0008820">
    <property type="term" value="F:cobinamide phosphate guanylyltransferase activity"/>
    <property type="evidence" value="ECO:0007669"/>
    <property type="project" value="UniProtKB-EC"/>
</dbReference>
<evidence type="ECO:0000256" key="3">
    <source>
        <dbReference type="ARBA" id="ARBA00001522"/>
    </source>
</evidence>
<evidence type="ECO:0000256" key="9">
    <source>
        <dbReference type="ARBA" id="ARBA00012523"/>
    </source>
</evidence>
<dbReference type="PIRSF" id="PIRSF006135">
    <property type="entry name" value="CobU"/>
    <property type="match status" value="1"/>
</dbReference>
<keyword evidence="11 20" id="KW-0808">Transferase</keyword>
<comment type="catalytic activity">
    <reaction evidence="1">
        <text>adenosylcob(III)inamide + ATP = adenosylcob(III)inamide phosphate + ADP + H(+)</text>
        <dbReference type="Rhea" id="RHEA:15769"/>
        <dbReference type="ChEBI" id="CHEBI:2480"/>
        <dbReference type="ChEBI" id="CHEBI:15378"/>
        <dbReference type="ChEBI" id="CHEBI:30616"/>
        <dbReference type="ChEBI" id="CHEBI:58502"/>
        <dbReference type="ChEBI" id="CHEBI:456216"/>
        <dbReference type="EC" id="2.7.1.156"/>
    </reaction>
</comment>
<keyword evidence="15 19" id="KW-0342">GTP-binding</keyword>
<evidence type="ECO:0000256" key="11">
    <source>
        <dbReference type="ARBA" id="ARBA00022679"/>
    </source>
</evidence>
<proteinExistence type="inferred from homology"/>
<evidence type="ECO:0000256" key="15">
    <source>
        <dbReference type="ARBA" id="ARBA00023134"/>
    </source>
</evidence>
<evidence type="ECO:0000256" key="14">
    <source>
        <dbReference type="ARBA" id="ARBA00022840"/>
    </source>
</evidence>
<evidence type="ECO:0000256" key="4">
    <source>
        <dbReference type="ARBA" id="ARBA00003889"/>
    </source>
</evidence>
<dbReference type="CDD" id="cd00544">
    <property type="entry name" value="CobU"/>
    <property type="match status" value="1"/>
</dbReference>
<dbReference type="GO" id="GO:0005524">
    <property type="term" value="F:ATP binding"/>
    <property type="evidence" value="ECO:0007669"/>
    <property type="project" value="UniProtKB-KW"/>
</dbReference>
<evidence type="ECO:0000256" key="10">
    <source>
        <dbReference type="ARBA" id="ARBA00022573"/>
    </source>
</evidence>
<comment type="pathway">
    <text evidence="6">Cofactor biosynthesis; adenosylcobalamin biosynthesis; adenosylcobalamin from cob(II)yrinate a,c-diamide: step 5/7.</text>
</comment>
<protein>
    <recommendedName>
        <fullName evidence="16">Adenosylcobinamide kinase</fullName>
        <ecNumber evidence="8">2.7.1.156</ecNumber>
        <ecNumber evidence="9">2.7.7.62</ecNumber>
    </recommendedName>
    <alternativeName>
        <fullName evidence="17">Adenosylcobinamide-phosphate guanylyltransferase</fullName>
    </alternativeName>
</protein>
<dbReference type="PANTHER" id="PTHR34848">
    <property type="match status" value="1"/>
</dbReference>
<dbReference type="EC" id="2.7.1.156" evidence="8"/>
<comment type="similarity">
    <text evidence="7">Belongs to the CobU/CobP family.</text>
</comment>
<accession>A0A1T4Y6C6</accession>
<dbReference type="RefSeq" id="WP_009766248.1">
    <property type="nucleotide sequence ID" value="NZ_FUYJ01000003.1"/>
</dbReference>
<reference evidence="21" key="1">
    <citation type="submission" date="2017-02" db="EMBL/GenBank/DDBJ databases">
        <authorList>
            <person name="Varghese N."/>
            <person name="Submissions S."/>
        </authorList>
    </citation>
    <scope>NUCLEOTIDE SEQUENCE [LARGE SCALE GENOMIC DNA]</scope>
    <source>
        <strain evidence="21">DSM 23966</strain>
    </source>
</reference>
<dbReference type="UniPathway" id="UPA00148">
    <property type="reaction ID" value="UER00236"/>
</dbReference>
<dbReference type="GO" id="GO:0043752">
    <property type="term" value="F:adenosylcobinamide kinase activity"/>
    <property type="evidence" value="ECO:0007669"/>
    <property type="project" value="UniProtKB-EC"/>
</dbReference>
<evidence type="ECO:0000256" key="5">
    <source>
        <dbReference type="ARBA" id="ARBA00004692"/>
    </source>
</evidence>
<dbReference type="EMBL" id="FUYJ01000003">
    <property type="protein sequence ID" value="SKA97339.1"/>
    <property type="molecule type" value="Genomic_DNA"/>
</dbReference>
<comment type="catalytic activity">
    <reaction evidence="2">
        <text>adenosylcob(III)inamide phosphate + GTP + H(+) = adenosylcob(III)inamide-GDP + diphosphate</text>
        <dbReference type="Rhea" id="RHEA:22712"/>
        <dbReference type="ChEBI" id="CHEBI:15378"/>
        <dbReference type="ChEBI" id="CHEBI:33019"/>
        <dbReference type="ChEBI" id="CHEBI:37565"/>
        <dbReference type="ChEBI" id="CHEBI:58502"/>
        <dbReference type="ChEBI" id="CHEBI:60487"/>
        <dbReference type="EC" id="2.7.7.62"/>
    </reaction>
</comment>
<evidence type="ECO:0000256" key="2">
    <source>
        <dbReference type="ARBA" id="ARBA00000711"/>
    </source>
</evidence>
<dbReference type="EC" id="2.7.7.62" evidence="9"/>
<keyword evidence="10" id="KW-0169">Cobalamin biosynthesis</keyword>
<organism evidence="20 21">
    <name type="scientific">Sporosarcina newyorkensis</name>
    <dbReference type="NCBI Taxonomy" id="759851"/>
    <lineage>
        <taxon>Bacteria</taxon>
        <taxon>Bacillati</taxon>
        <taxon>Bacillota</taxon>
        <taxon>Bacilli</taxon>
        <taxon>Bacillales</taxon>
        <taxon>Caryophanaceae</taxon>
        <taxon>Sporosarcina</taxon>
    </lineage>
</organism>
<name>A0A1T4Y6C6_9BACL</name>
<dbReference type="Proteomes" id="UP000190042">
    <property type="component" value="Unassembled WGS sequence"/>
</dbReference>
<dbReference type="Gene3D" id="3.40.50.300">
    <property type="entry name" value="P-loop containing nucleotide triphosphate hydrolases"/>
    <property type="match status" value="1"/>
</dbReference>
<comment type="pathway">
    <text evidence="5">Cofactor biosynthesis; adenosylcobalamin biosynthesis; adenosylcobalamin from cob(II)yrinate a,c-diamide: step 6/7.</text>
</comment>
<evidence type="ECO:0000313" key="20">
    <source>
        <dbReference type="EMBL" id="SKA97339.1"/>
    </source>
</evidence>
<evidence type="ECO:0000313" key="21">
    <source>
        <dbReference type="Proteomes" id="UP000190042"/>
    </source>
</evidence>
<dbReference type="PANTHER" id="PTHR34848:SF1">
    <property type="entry name" value="BIFUNCTIONAL ADENOSYLCOBALAMIN BIOSYNTHESIS PROTEIN COBU"/>
    <property type="match status" value="1"/>
</dbReference>
<dbReference type="GO" id="GO:0009236">
    <property type="term" value="P:cobalamin biosynthetic process"/>
    <property type="evidence" value="ECO:0007669"/>
    <property type="project" value="UniProtKB-UniPathway"/>
</dbReference>
<keyword evidence="20" id="KW-0548">Nucleotidyltransferase</keyword>
<dbReference type="Pfam" id="PF02283">
    <property type="entry name" value="CobU"/>
    <property type="match status" value="1"/>
</dbReference>
<comment type="function">
    <text evidence="4">Catalyzes ATP-dependent phosphorylation of adenosylcobinamide and addition of GMP to adenosylcobinamide phosphate.</text>
</comment>
<evidence type="ECO:0000256" key="18">
    <source>
        <dbReference type="PIRSR" id="PIRSR006135-1"/>
    </source>
</evidence>
<feature type="binding site" evidence="19">
    <location>
        <begin position="11"/>
        <end position="18"/>
    </location>
    <ligand>
        <name>GTP</name>
        <dbReference type="ChEBI" id="CHEBI:37565"/>
    </ligand>
</feature>
<evidence type="ECO:0000256" key="17">
    <source>
        <dbReference type="ARBA" id="ARBA00030571"/>
    </source>
</evidence>
<evidence type="ECO:0000256" key="7">
    <source>
        <dbReference type="ARBA" id="ARBA00007490"/>
    </source>
</evidence>
<evidence type="ECO:0000256" key="12">
    <source>
        <dbReference type="ARBA" id="ARBA00022741"/>
    </source>
</evidence>
<feature type="binding site" evidence="19">
    <location>
        <position position="66"/>
    </location>
    <ligand>
        <name>GTP</name>
        <dbReference type="ChEBI" id="CHEBI:37565"/>
    </ligand>
</feature>
<evidence type="ECO:0000256" key="19">
    <source>
        <dbReference type="PIRSR" id="PIRSR006135-2"/>
    </source>
</evidence>
<keyword evidence="21" id="KW-1185">Reference proteome</keyword>
<evidence type="ECO:0000256" key="16">
    <source>
        <dbReference type="ARBA" id="ARBA00029570"/>
    </source>
</evidence>
<evidence type="ECO:0000256" key="8">
    <source>
        <dbReference type="ARBA" id="ARBA00012016"/>
    </source>
</evidence>
<sequence>MAQGTVTFISGGARSGKSAYAERLLVAQATGRLVYIASGVAFDHEMEERIAKHQHDRKDHAWLTIEQPVDLHQVVPLLQQGDFVLWDCLTTWLTNEMYKGIEDGAPCWKRPDCLDQKRCELLHTIEQIREIAAHLVIVSNEVLDEWPHYDEETEFYRNAIGTTHQQIVQCADAAIEMDHGLPVVWKGDVR</sequence>
<dbReference type="InterPro" id="IPR003203">
    <property type="entry name" value="CobU/CobP"/>
</dbReference>
<comment type="catalytic activity">
    <reaction evidence="3">
        <text>adenosylcob(III)inamide + GTP = adenosylcob(III)inamide phosphate + GDP + H(+)</text>
        <dbReference type="Rhea" id="RHEA:15765"/>
        <dbReference type="ChEBI" id="CHEBI:2480"/>
        <dbReference type="ChEBI" id="CHEBI:15378"/>
        <dbReference type="ChEBI" id="CHEBI:37565"/>
        <dbReference type="ChEBI" id="CHEBI:58189"/>
        <dbReference type="ChEBI" id="CHEBI:58502"/>
        <dbReference type="EC" id="2.7.1.156"/>
    </reaction>
</comment>
<gene>
    <name evidence="20" type="ORF">SAMN04244570_1835</name>
</gene>
<evidence type="ECO:0000256" key="13">
    <source>
        <dbReference type="ARBA" id="ARBA00022777"/>
    </source>
</evidence>
<evidence type="ECO:0000256" key="6">
    <source>
        <dbReference type="ARBA" id="ARBA00005159"/>
    </source>
</evidence>
<feature type="binding site" evidence="19">
    <location>
        <position position="87"/>
    </location>
    <ligand>
        <name>GTP</name>
        <dbReference type="ChEBI" id="CHEBI:37565"/>
    </ligand>
</feature>
<dbReference type="SUPFAM" id="SSF52540">
    <property type="entry name" value="P-loop containing nucleoside triphosphate hydrolases"/>
    <property type="match status" value="1"/>
</dbReference>
<feature type="active site" description="GMP-histidine intermediate" evidence="18">
    <location>
        <position position="53"/>
    </location>
</feature>